<dbReference type="Proteomes" id="UP001176961">
    <property type="component" value="Unassembled WGS sequence"/>
</dbReference>
<organism evidence="11 12">
    <name type="scientific">Cylicocyclus nassatus</name>
    <name type="common">Nematode worm</name>
    <dbReference type="NCBI Taxonomy" id="53992"/>
    <lineage>
        <taxon>Eukaryota</taxon>
        <taxon>Metazoa</taxon>
        <taxon>Ecdysozoa</taxon>
        <taxon>Nematoda</taxon>
        <taxon>Chromadorea</taxon>
        <taxon>Rhabditida</taxon>
        <taxon>Rhabditina</taxon>
        <taxon>Rhabditomorpha</taxon>
        <taxon>Strongyloidea</taxon>
        <taxon>Strongylidae</taxon>
        <taxon>Cylicocyclus</taxon>
    </lineage>
</organism>
<dbReference type="InterPro" id="IPR015048">
    <property type="entry name" value="DUF1899"/>
</dbReference>
<dbReference type="GO" id="GO:0030036">
    <property type="term" value="P:actin cytoskeleton organization"/>
    <property type="evidence" value="ECO:0007669"/>
    <property type="project" value="UniProtKB-ARBA"/>
</dbReference>
<comment type="caution">
    <text evidence="11">The sequence shown here is derived from an EMBL/GenBank/DDBJ whole genome shotgun (WGS) entry which is preliminary data.</text>
</comment>
<feature type="region of interest" description="Disordered" evidence="9">
    <location>
        <begin position="506"/>
        <end position="525"/>
    </location>
</feature>
<keyword evidence="12" id="KW-1185">Reference proteome</keyword>
<evidence type="ECO:0000256" key="6">
    <source>
        <dbReference type="ARBA" id="ARBA00022737"/>
    </source>
</evidence>
<dbReference type="Gene3D" id="2.130.10.10">
    <property type="entry name" value="YVTN repeat-like/Quinoprotein amine dehydrogenase"/>
    <property type="match status" value="2"/>
</dbReference>
<evidence type="ECO:0000256" key="3">
    <source>
        <dbReference type="ARBA" id="ARBA00013347"/>
    </source>
</evidence>
<feature type="compositionally biased region" description="Basic and acidic residues" evidence="9">
    <location>
        <begin position="506"/>
        <end position="517"/>
    </location>
</feature>
<gene>
    <name evidence="11" type="ORF">CYNAS_LOCUS9726</name>
</gene>
<evidence type="ECO:0000256" key="2">
    <source>
        <dbReference type="ARBA" id="ARBA00009482"/>
    </source>
</evidence>
<feature type="domain" description="DUF1899" evidence="10">
    <location>
        <begin position="4"/>
        <end position="66"/>
    </location>
</feature>
<feature type="domain" description="DUF1899" evidence="10">
    <location>
        <begin position="554"/>
        <end position="619"/>
    </location>
</feature>
<comment type="similarity">
    <text evidence="2">Belongs to the WD repeat coronin family.</text>
</comment>
<dbReference type="SUPFAM" id="SSF50998">
    <property type="entry name" value="Quinoprotein alcohol dehydrogenase-like"/>
    <property type="match status" value="1"/>
</dbReference>
<comment type="subcellular location">
    <subcellularLocation>
        <location evidence="1">Cytoplasm</location>
    </subcellularLocation>
</comment>
<comment type="function">
    <text evidence="8">F-actin regulator involved in anterograde Golgi to endosome transport: upon ubiquitination via 'Lys-33'-linked ubiquitin chains by the BCR(KLHL20) E3 ubiquitin ligase complex, interacts with EPS15 and localizes to the trans-Golgi network, where it promotes actin polymerization, thereby facilitating post-Golgi trafficking. May play a role in the maintenance of the Golgi apparatus morphology.</text>
</comment>
<keyword evidence="6" id="KW-0677">Repeat</keyword>
<dbReference type="SUPFAM" id="SSF69304">
    <property type="entry name" value="Tricorn protease N-terminal domain"/>
    <property type="match status" value="1"/>
</dbReference>
<evidence type="ECO:0000256" key="8">
    <source>
        <dbReference type="ARBA" id="ARBA00024838"/>
    </source>
</evidence>
<dbReference type="InterPro" id="IPR015943">
    <property type="entry name" value="WD40/YVTN_repeat-like_dom_sf"/>
</dbReference>
<dbReference type="PANTHER" id="PTHR10856">
    <property type="entry name" value="CORONIN"/>
    <property type="match status" value="1"/>
</dbReference>
<feature type="region of interest" description="Disordered" evidence="9">
    <location>
        <begin position="976"/>
        <end position="1018"/>
    </location>
</feature>
<name>A0AA36GTA7_CYLNA</name>
<dbReference type="InterPro" id="IPR011047">
    <property type="entry name" value="Quinoprotein_ADH-like_sf"/>
</dbReference>
<dbReference type="SMART" id="SM00320">
    <property type="entry name" value="WD40"/>
    <property type="match status" value="5"/>
</dbReference>
<proteinExistence type="inferred from homology"/>
<sequence length="1018" mass="112695">MAWRFQASKFKNTTPHIPKKEDTIFDVPIGNLSCTNNGIQASASYLAFHVEGEGGKLGALPIKARGRRTRKDMSIVCAHGELIDDFCFMTFNDDLLVTCSRDDNIKFWRLSGEEAVPTFECEVSVGQHVLLDSLKPHPTAANIIAAASLGDAYIVDVEQKASVIPLTGYEDKGQSMDWSDDGKLLAISADKGRQVYVYDVRSGSSPIHTMATHQGMGRESRVLFCGDRLLSSGFTNKRIQEVHVVDVGNWDKPIHKQEYVSTTGVLMPFYDRDTKLVFLVGKGTNKLFLAEFQSKMPFLSPVYEMAMAEQNLGACMGSKHNLNVMGGEVDTFYQLTKHSILPVPCIVPRRSYRDFHPDLYPDTRGKDAGCSSSEWLEGSNALPPMVSLAPTGTSSVTPATQTNPVLPTSPVSPRPRPRATIAVVPPVQEVAPAATRNPSAIQKANSFSHTTNTWATRRTFTNHPSLEVNGFKDDVKELVYSLPDVAEKENEKASTHHEAGEVGEEYHKGERHAEHHKPAPIPEPPIRIRQINNSVVPPRTISARVRPKSCVVGQLASKFRHVETLVGPKANNAVFSNLRNVNTQLPPEANGACASGQFVAVPLKGPAGVVGIYDVDTPCKIPDGVMDGIFNKALVTDLHWNPFDDEELAVGLDIGSINFWRLTTSDGPRNEMEPEKVMNLGGEKVICFQWHPLAADLMAIALSDSSIEIWECKTITKKARIVSHSTPVLALAWSSDGHRLVSVGKDLMLNVHQPQLGSDCLIAQKKVLDRGHAARVLYACDDRLIVVISMTRSSARQVQLYDATSLNEIYTQQIDTGTQPLVPYYDYDSSVLFLSAKGSRIINMFEISYDSPYLLPLTPYMAPVIGQAIAYHNKRRCNVMAVEFQRAWRLTEKSLEQLIFRVPRVKKDVFQTDLFPDALVTWRPVMSAEEWLAGSQKTPEFESLKPEGVASLAPPSDSAPLKPARFSAIPEIHDNHLIKTEQPDKQEVQLSWSAKIPKDTSLEQDHMEGVAEEEWTEF</sequence>
<evidence type="ECO:0000256" key="7">
    <source>
        <dbReference type="ARBA" id="ARBA00023203"/>
    </source>
</evidence>
<dbReference type="SMART" id="SM01166">
    <property type="entry name" value="DUF1899"/>
    <property type="match status" value="2"/>
</dbReference>
<dbReference type="PANTHER" id="PTHR10856:SF20">
    <property type="entry name" value="CORONIN-7"/>
    <property type="match status" value="1"/>
</dbReference>
<dbReference type="Pfam" id="PF08953">
    <property type="entry name" value="DUF1899"/>
    <property type="match status" value="2"/>
</dbReference>
<dbReference type="InterPro" id="IPR015505">
    <property type="entry name" value="Coronin"/>
</dbReference>
<evidence type="ECO:0000313" key="11">
    <source>
        <dbReference type="EMBL" id="CAJ0597743.1"/>
    </source>
</evidence>
<dbReference type="Pfam" id="PF16300">
    <property type="entry name" value="WD40_4"/>
    <property type="match status" value="2"/>
</dbReference>
<evidence type="ECO:0000313" key="12">
    <source>
        <dbReference type="Proteomes" id="UP001176961"/>
    </source>
</evidence>
<reference evidence="11" key="1">
    <citation type="submission" date="2023-07" db="EMBL/GenBank/DDBJ databases">
        <authorList>
            <consortium name="CYATHOMIX"/>
        </authorList>
    </citation>
    <scope>NUCLEOTIDE SEQUENCE</scope>
    <source>
        <strain evidence="11">N/A</strain>
    </source>
</reference>
<keyword evidence="7" id="KW-0009">Actin-binding</keyword>
<keyword evidence="5" id="KW-0853">WD repeat</keyword>
<dbReference type="FunFam" id="2.130.10.10:FF:000076">
    <property type="entry name" value="Coronin"/>
    <property type="match status" value="1"/>
</dbReference>
<dbReference type="Pfam" id="PF00400">
    <property type="entry name" value="WD40"/>
    <property type="match status" value="1"/>
</dbReference>
<dbReference type="SMART" id="SM01167">
    <property type="entry name" value="DUF1900"/>
    <property type="match status" value="2"/>
</dbReference>
<evidence type="ECO:0000256" key="4">
    <source>
        <dbReference type="ARBA" id="ARBA00022490"/>
    </source>
</evidence>
<accession>A0AA36GTA7</accession>
<evidence type="ECO:0000259" key="10">
    <source>
        <dbReference type="SMART" id="SM01166"/>
    </source>
</evidence>
<dbReference type="GO" id="GO:0003779">
    <property type="term" value="F:actin binding"/>
    <property type="evidence" value="ECO:0007669"/>
    <property type="project" value="UniProtKB-KW"/>
</dbReference>
<feature type="compositionally biased region" description="Basic and acidic residues" evidence="9">
    <location>
        <begin position="976"/>
        <end position="987"/>
    </location>
</feature>
<dbReference type="AlphaFoldDB" id="A0AA36GTA7"/>
<feature type="compositionally biased region" description="Basic and acidic residues" evidence="9">
    <location>
        <begin position="996"/>
        <end position="1009"/>
    </location>
</feature>
<evidence type="ECO:0000256" key="5">
    <source>
        <dbReference type="ARBA" id="ARBA00022574"/>
    </source>
</evidence>
<dbReference type="EMBL" id="CATQJL010000223">
    <property type="protein sequence ID" value="CAJ0597743.1"/>
    <property type="molecule type" value="Genomic_DNA"/>
</dbReference>
<protein>
    <recommendedName>
        <fullName evidence="3">Coronin-7</fullName>
    </recommendedName>
</protein>
<evidence type="ECO:0000256" key="1">
    <source>
        <dbReference type="ARBA" id="ARBA00004496"/>
    </source>
</evidence>
<evidence type="ECO:0000256" key="9">
    <source>
        <dbReference type="SAM" id="MobiDB-lite"/>
    </source>
</evidence>
<keyword evidence="4" id="KW-0963">Cytoplasm</keyword>
<dbReference type="GO" id="GO:0005737">
    <property type="term" value="C:cytoplasm"/>
    <property type="evidence" value="ECO:0007669"/>
    <property type="project" value="UniProtKB-SubCell"/>
</dbReference>
<dbReference type="InterPro" id="IPR001680">
    <property type="entry name" value="WD40_rpt"/>
</dbReference>
<feature type="region of interest" description="Disordered" evidence="9">
    <location>
        <begin position="392"/>
        <end position="416"/>
    </location>
</feature>
<feature type="compositionally biased region" description="Polar residues" evidence="9">
    <location>
        <begin position="392"/>
        <end position="403"/>
    </location>
</feature>